<dbReference type="Proteomes" id="UP000199671">
    <property type="component" value="Unassembled WGS sequence"/>
</dbReference>
<feature type="region of interest" description="Disordered" evidence="1">
    <location>
        <begin position="249"/>
        <end position="283"/>
    </location>
</feature>
<evidence type="ECO:0000313" key="3">
    <source>
        <dbReference type="Proteomes" id="UP000199671"/>
    </source>
</evidence>
<evidence type="ECO:0000256" key="1">
    <source>
        <dbReference type="SAM" id="MobiDB-lite"/>
    </source>
</evidence>
<dbReference type="OrthoDB" id="3260842at2"/>
<gene>
    <name evidence="2" type="ORF">SAMN04487766_10878</name>
</gene>
<name>A0A1G9WXP8_9ACTO</name>
<organism evidence="2 3">
    <name type="scientific">Actinomyces ruminicola</name>
    <dbReference type="NCBI Taxonomy" id="332524"/>
    <lineage>
        <taxon>Bacteria</taxon>
        <taxon>Bacillati</taxon>
        <taxon>Actinomycetota</taxon>
        <taxon>Actinomycetes</taxon>
        <taxon>Actinomycetales</taxon>
        <taxon>Actinomycetaceae</taxon>
        <taxon>Actinomyces</taxon>
    </lineage>
</organism>
<dbReference type="AlphaFoldDB" id="A0A1G9WXP8"/>
<proteinExistence type="predicted"/>
<dbReference type="RefSeq" id="WP_092610681.1">
    <property type="nucleotide sequence ID" value="NZ_FNHU01000008.1"/>
</dbReference>
<accession>A0A1G9WXP8</accession>
<feature type="compositionally biased region" description="Basic and acidic residues" evidence="1">
    <location>
        <begin position="265"/>
        <end position="278"/>
    </location>
</feature>
<dbReference type="EMBL" id="FNHU01000008">
    <property type="protein sequence ID" value="SDM88946.1"/>
    <property type="molecule type" value="Genomic_DNA"/>
</dbReference>
<evidence type="ECO:0000313" key="2">
    <source>
        <dbReference type="EMBL" id="SDM88946.1"/>
    </source>
</evidence>
<reference evidence="2 3" key="1">
    <citation type="submission" date="2016-10" db="EMBL/GenBank/DDBJ databases">
        <authorList>
            <person name="de Groot N.N."/>
        </authorList>
    </citation>
    <scope>NUCLEOTIDE SEQUENCE [LARGE SCALE GENOMIC DNA]</scope>
    <source>
        <strain evidence="2 3">KPR-7B</strain>
    </source>
</reference>
<sequence>MSTGFPVDTGGGVCTAQIDTTIPGSVESVDSAADWLKKLQDGFSDATTMFSGASSTSRYTLSGEIAGAAADYADDLHDACKDAYNRAKKAVDVIRSFADQLGWRKDDMAEHRETAIAGGLTVVGNIIAAPAPVSKPADLGNNATAAEKQEWTTANDAYEDYQTKQALFEEVSEDVQDTFDKLDDWITEHLVTAKSNTLASVLMDGVKELVENAFGEGAEATAQNVYYHKATALYNAAVAAATAKAIDHSGNPAVRSGNKPPNQDTVDRNLNRSPKTDAAKQVASTGKKVAKGVGVSITLGFIGIELATGESPSEVLLPTAASAATGVAIVGAPVWATVAATAAVAAGVGYAYKTYVPLEIHEKIDEGLNDMWDWGTDRVDDATDWASERWNRIFG</sequence>
<protein>
    <submittedName>
        <fullName evidence="2">Uncharacterized protein</fullName>
    </submittedName>
</protein>